<accession>A0A6M4H966</accession>
<evidence type="ECO:0000313" key="2">
    <source>
        <dbReference type="EMBL" id="QJR16120.1"/>
    </source>
</evidence>
<dbReference type="AlphaFoldDB" id="A0A6M4H966"/>
<dbReference type="EMBL" id="CP053073">
    <property type="protein sequence ID" value="QJR16120.1"/>
    <property type="molecule type" value="Genomic_DNA"/>
</dbReference>
<dbReference type="RefSeq" id="WP_171163969.1">
    <property type="nucleotide sequence ID" value="NZ_CP053073.1"/>
</dbReference>
<keyword evidence="3" id="KW-1185">Reference proteome</keyword>
<reference evidence="2 3" key="1">
    <citation type="submission" date="2020-04" db="EMBL/GenBank/DDBJ databases">
        <title>Usitatibacter rugosus gen. nov., sp. nov. and Usitatibacter palustris sp. nov., novel members of Usitatibacteraceae fam. nov. within the order Nitrosomonadales isolated from soil.</title>
        <authorList>
            <person name="Huber K.J."/>
            <person name="Neumann-Schaal M."/>
            <person name="Geppert A."/>
            <person name="Luckner M."/>
            <person name="Wanner G."/>
            <person name="Overmann J."/>
        </authorList>
    </citation>
    <scope>NUCLEOTIDE SEQUENCE [LARGE SCALE GENOMIC DNA]</scope>
    <source>
        <strain evidence="2 3">Swamp67</strain>
    </source>
</reference>
<keyword evidence="1" id="KW-0732">Signal</keyword>
<name>A0A6M4H966_9PROT</name>
<dbReference type="Gene3D" id="1.25.40.10">
    <property type="entry name" value="Tetratricopeptide repeat domain"/>
    <property type="match status" value="1"/>
</dbReference>
<feature type="signal peptide" evidence="1">
    <location>
        <begin position="1"/>
        <end position="19"/>
    </location>
</feature>
<evidence type="ECO:0000256" key="1">
    <source>
        <dbReference type="SAM" id="SignalP"/>
    </source>
</evidence>
<feature type="chain" id="PRO_5026820627" description="Sel1 repeat family protein" evidence="1">
    <location>
        <begin position="20"/>
        <end position="241"/>
    </location>
</feature>
<organism evidence="2 3">
    <name type="scientific">Usitatibacter palustris</name>
    <dbReference type="NCBI Taxonomy" id="2732487"/>
    <lineage>
        <taxon>Bacteria</taxon>
        <taxon>Pseudomonadati</taxon>
        <taxon>Pseudomonadota</taxon>
        <taxon>Betaproteobacteria</taxon>
        <taxon>Nitrosomonadales</taxon>
        <taxon>Usitatibacteraceae</taxon>
        <taxon>Usitatibacter</taxon>
    </lineage>
</organism>
<evidence type="ECO:0008006" key="4">
    <source>
        <dbReference type="Google" id="ProtNLM"/>
    </source>
</evidence>
<dbReference type="Proteomes" id="UP000503096">
    <property type="component" value="Chromosome"/>
</dbReference>
<dbReference type="InterPro" id="IPR011990">
    <property type="entry name" value="TPR-like_helical_dom_sf"/>
</dbReference>
<evidence type="ECO:0000313" key="3">
    <source>
        <dbReference type="Proteomes" id="UP000503096"/>
    </source>
</evidence>
<protein>
    <recommendedName>
        <fullName evidence="4">Sel1 repeat family protein</fullName>
    </recommendedName>
</protein>
<dbReference type="InParanoid" id="A0A6M4H966"/>
<gene>
    <name evidence="2" type="ORF">DSM104440_02949</name>
</gene>
<dbReference type="SUPFAM" id="SSF81901">
    <property type="entry name" value="HCP-like"/>
    <property type="match status" value="1"/>
</dbReference>
<dbReference type="KEGG" id="upl:DSM104440_02949"/>
<sequence length="241" mass="26672">MKHFGAMFVVALLAFPVHADPFQVERDKALKLGQEGKFKPYEKAIHALARKGDPVSQMAMAKIARDRGNFAEAEQWLLPLAKKGDASAQFHLGALYAFSMSRDAEGRRWLEKSAANGSKRARYVLDHWDKPSSLDLGPEAVAGQIPTARMVDATWGQMKYSMGSIEGLAACYRVEAKDIDKDFAAARDGCRAGALEEYGPSFPEAKANEVRRVVLACFRTEMMEIRGITAKELVACTRKTR</sequence>
<proteinExistence type="predicted"/>